<protein>
    <submittedName>
        <fullName evidence="1">Uncharacterized protein</fullName>
    </submittedName>
</protein>
<evidence type="ECO:0000313" key="2">
    <source>
        <dbReference type="Proteomes" id="UP000518266"/>
    </source>
</evidence>
<accession>A0A7J5YVF9</accession>
<organism evidence="1 2">
    <name type="scientific">Dissostichus mawsoni</name>
    <name type="common">Antarctic cod</name>
    <dbReference type="NCBI Taxonomy" id="36200"/>
    <lineage>
        <taxon>Eukaryota</taxon>
        <taxon>Metazoa</taxon>
        <taxon>Chordata</taxon>
        <taxon>Craniata</taxon>
        <taxon>Vertebrata</taxon>
        <taxon>Euteleostomi</taxon>
        <taxon>Actinopterygii</taxon>
        <taxon>Neopterygii</taxon>
        <taxon>Teleostei</taxon>
        <taxon>Neoteleostei</taxon>
        <taxon>Acanthomorphata</taxon>
        <taxon>Eupercaria</taxon>
        <taxon>Perciformes</taxon>
        <taxon>Notothenioidei</taxon>
        <taxon>Nototheniidae</taxon>
        <taxon>Dissostichus</taxon>
    </lineage>
</organism>
<gene>
    <name evidence="1" type="ORF">F7725_014183</name>
</gene>
<dbReference type="EMBL" id="JAAKFY010000008">
    <property type="protein sequence ID" value="KAF3853495.1"/>
    <property type="molecule type" value="Genomic_DNA"/>
</dbReference>
<dbReference type="Proteomes" id="UP000518266">
    <property type="component" value="Unassembled WGS sequence"/>
</dbReference>
<sequence>MIKINKKPFQAQDEAELVFDLQEDRVEGQLVGLLVIVLLPRVLGGAPPVCGAGLLEACQAAWAVRVRQIFTCRAQDPTQVWQHGGLQAVSEGGGGVMELQQRVEALLLGRPLQSRAQAHGDGGHHVPQSLDQQHRHHLCKKLVFTQTLVVQCSLCHRPIANAS</sequence>
<reference evidence="1 2" key="1">
    <citation type="submission" date="2020-03" db="EMBL/GenBank/DDBJ databases">
        <title>Dissostichus mawsoni Genome sequencing and assembly.</title>
        <authorList>
            <person name="Park H."/>
        </authorList>
    </citation>
    <scope>NUCLEOTIDE SEQUENCE [LARGE SCALE GENOMIC DNA]</scope>
    <source>
        <strain evidence="1">DM0001</strain>
        <tissue evidence="1">Muscle</tissue>
    </source>
</reference>
<proteinExistence type="predicted"/>
<name>A0A7J5YVF9_DISMA</name>
<dbReference type="AlphaFoldDB" id="A0A7J5YVF9"/>
<evidence type="ECO:0000313" key="1">
    <source>
        <dbReference type="EMBL" id="KAF3853495.1"/>
    </source>
</evidence>
<comment type="caution">
    <text evidence="1">The sequence shown here is derived from an EMBL/GenBank/DDBJ whole genome shotgun (WGS) entry which is preliminary data.</text>
</comment>
<keyword evidence="2" id="KW-1185">Reference proteome</keyword>